<feature type="compositionally biased region" description="Polar residues" evidence="2">
    <location>
        <begin position="1060"/>
        <end position="1074"/>
    </location>
</feature>
<feature type="coiled-coil region" evidence="1">
    <location>
        <begin position="466"/>
        <end position="493"/>
    </location>
</feature>
<gene>
    <name evidence="4" type="ORF">ABXZ32_05075</name>
</gene>
<keyword evidence="1" id="KW-0175">Coiled coil</keyword>
<comment type="caution">
    <text evidence="4">The sequence shown here is derived from an EMBL/GenBank/DDBJ whole genome shotgun (WGS) entry which is preliminary data.</text>
</comment>
<feature type="region of interest" description="Disordered" evidence="2">
    <location>
        <begin position="1053"/>
        <end position="1074"/>
    </location>
</feature>
<evidence type="ECO:0000256" key="1">
    <source>
        <dbReference type="SAM" id="Coils"/>
    </source>
</evidence>
<evidence type="ECO:0000313" key="4">
    <source>
        <dbReference type="EMBL" id="MET7028753.1"/>
    </source>
</evidence>
<keyword evidence="5" id="KW-1185">Reference proteome</keyword>
<sequence length="1110" mass="126701">MLIILGVEYLLWLGSNGRLMLLVLFIAIEFFLLFQYILTPLFYLFRLKKGLSNKQASLLIGKHFPEVGDKLYNLLELADDPAQSELLLASIDQRSENLKSIPFTKAINYKDGLVYGKYLLIPLILLGALWLTGNLNSFFGSYDRVVNYKVAYEPPAPFTFKLLNNSLTVLESEPLKIQVITEGKIKPLEVYMVMDGKEILLKSQNGVHSYNLSTPLMSTDLYFISNGIKSRVYSLKALETPVIQSFNMLLEFPKYLNKPNELVRSGGNATIPEGTKINWRIVGEDINTILMKTKDTSFQFENKGTDHILNKRIYQDFPYTLSTSNSHVSNYEALDYNITVIRDAYPSIAVEEVKDSLNPNISFYIGEASDDYSISQITLVCYPQNNGDKKQILKLPISKSNFDQFYYTFPSGLNLEPGQNYDFYFQVTDNDAIHNGKSTKSKVFSTKVLNADQLNKKELENQHSIIKNMDKSLTKFKSQREKLEEINKEQKEKSNFNFNDKNQISDFLQKQQQQEKLMQKFSKQLNDNLEKTGQDKEMNKLLQERLERQEIEAKKNEKLLEELNKIADKIDKEELAERLEQIAKKQQNSERNLEQLLELTKRYYVQEKASQLAKDLEDLAKRQEALSKKPKEGLSPEPQNFLNKEFKELAKELEDLQKDNKALKKPMSLDIDSNKKEQIKKDQNDALEELKKESGDSQSSKEEQKENSANKAAKKQKAASDKMQQMSEALEQSSSSSDGGSTITEDAEMLRQILDNLVVFSFKQEKLYDKLAKLDEDVSQSSQIIRDQQELKNLFEHVDDSLFALSLRVVDLTEIVNEQITEVYYNVDKALDNLAESRTYQSLSSQQYVLTASNTLADLLANILNNMQQSMQSGKGSSSEDGEQGFQLPDIIKGQGELKDKMGQMEKGGKSPSDKGEGESEGKGTEKGKGQKGGEGGQGEDGQQGEGKDGKKGKNGSTGGQNGEGNGEDNEKELQEIYQIYKEQQLLREQLAQQLLDMINKEDRDLTKKLLQQMEDFENDLLENGITKRGIEKINNIQHELMKLENAVLKQGQKSERESNTNNRNFTNPITTKPSELENYRNDIEILNRQALPLRQIYKEKVKTYFKKND</sequence>
<feature type="transmembrane region" description="Helical" evidence="3">
    <location>
        <begin position="118"/>
        <end position="139"/>
    </location>
</feature>
<feature type="compositionally biased region" description="Gly residues" evidence="2">
    <location>
        <begin position="931"/>
        <end position="945"/>
    </location>
</feature>
<feature type="region of interest" description="Disordered" evidence="2">
    <location>
        <begin position="658"/>
        <end position="742"/>
    </location>
</feature>
<dbReference type="EMBL" id="JBEWYP010000002">
    <property type="protein sequence ID" value="MET7028753.1"/>
    <property type="molecule type" value="Genomic_DNA"/>
</dbReference>
<evidence type="ECO:0000313" key="5">
    <source>
        <dbReference type="Proteomes" id="UP001549773"/>
    </source>
</evidence>
<feature type="region of interest" description="Disordered" evidence="2">
    <location>
        <begin position="901"/>
        <end position="969"/>
    </location>
</feature>
<evidence type="ECO:0008006" key="6">
    <source>
        <dbReference type="Google" id="ProtNLM"/>
    </source>
</evidence>
<evidence type="ECO:0000256" key="2">
    <source>
        <dbReference type="SAM" id="MobiDB-lite"/>
    </source>
</evidence>
<feature type="transmembrane region" description="Helical" evidence="3">
    <location>
        <begin position="20"/>
        <end position="45"/>
    </location>
</feature>
<feature type="compositionally biased region" description="Gly residues" evidence="2">
    <location>
        <begin position="956"/>
        <end position="965"/>
    </location>
</feature>
<evidence type="ECO:0000256" key="3">
    <source>
        <dbReference type="SAM" id="Phobius"/>
    </source>
</evidence>
<accession>A0ABV2TU05</accession>
<reference evidence="4 5" key="1">
    <citation type="submission" date="2024-07" db="EMBL/GenBank/DDBJ databases">
        <title>The genome sequence of type strain Sediminicola luteus GDMCC 1.2596T.</title>
        <authorList>
            <person name="Liu Y."/>
        </authorList>
    </citation>
    <scope>NUCLEOTIDE SEQUENCE [LARGE SCALE GENOMIC DNA]</scope>
    <source>
        <strain evidence="4 5">GDMCC 1.2596</strain>
    </source>
</reference>
<name>A0ABV2TU05_9FLAO</name>
<proteinExistence type="predicted"/>
<keyword evidence="3" id="KW-1133">Transmembrane helix</keyword>
<protein>
    <recommendedName>
        <fullName evidence="6">DUF4175 domain-containing protein</fullName>
    </recommendedName>
</protein>
<keyword evidence="3" id="KW-0812">Transmembrane</keyword>
<organism evidence="4 5">
    <name type="scientific">Sediminicola luteus</name>
    <dbReference type="NCBI Taxonomy" id="319238"/>
    <lineage>
        <taxon>Bacteria</taxon>
        <taxon>Pseudomonadati</taxon>
        <taxon>Bacteroidota</taxon>
        <taxon>Flavobacteriia</taxon>
        <taxon>Flavobacteriales</taxon>
        <taxon>Flavobacteriaceae</taxon>
        <taxon>Sediminicola</taxon>
    </lineage>
</organism>
<keyword evidence="3" id="KW-0472">Membrane</keyword>
<dbReference type="Proteomes" id="UP001549773">
    <property type="component" value="Unassembled WGS sequence"/>
</dbReference>
<feature type="compositionally biased region" description="Basic and acidic residues" evidence="2">
    <location>
        <begin position="672"/>
        <end position="708"/>
    </location>
</feature>
<feature type="compositionally biased region" description="Basic and acidic residues" evidence="2">
    <location>
        <begin position="901"/>
        <end position="929"/>
    </location>
</feature>